<keyword evidence="3" id="KW-1185">Reference proteome</keyword>
<dbReference type="EMBL" id="FAUH01000005">
    <property type="protein sequence ID" value="CUU65587.1"/>
    <property type="molecule type" value="Genomic_DNA"/>
</dbReference>
<evidence type="ECO:0000313" key="3">
    <source>
        <dbReference type="Proteomes" id="UP000182498"/>
    </source>
</evidence>
<dbReference type="Proteomes" id="UP000182498">
    <property type="component" value="Unassembled WGS sequence"/>
</dbReference>
<sequence>MIFNVVNADFDEVRIKVQTQLSSATDEQLQTSKSRRRLANVDHTPAPGHARAA</sequence>
<accession>A0A0X2NJB3</accession>
<proteinExistence type="predicted"/>
<feature type="region of interest" description="Disordered" evidence="1">
    <location>
        <begin position="21"/>
        <end position="53"/>
    </location>
</feature>
<organism evidence="2 3">
    <name type="scientific">Corynebacterium variabile</name>
    <dbReference type="NCBI Taxonomy" id="1727"/>
    <lineage>
        <taxon>Bacteria</taxon>
        <taxon>Bacillati</taxon>
        <taxon>Actinomycetota</taxon>
        <taxon>Actinomycetes</taxon>
        <taxon>Mycobacteriales</taxon>
        <taxon>Corynebacteriaceae</taxon>
        <taxon>Corynebacterium</taxon>
    </lineage>
</organism>
<name>A0A0X2NJB3_9CORY</name>
<evidence type="ECO:0000313" key="2">
    <source>
        <dbReference type="EMBL" id="CUU65587.1"/>
    </source>
</evidence>
<protein>
    <submittedName>
        <fullName evidence="2">Uncharacterized protein</fullName>
    </submittedName>
</protein>
<reference evidence="3" key="1">
    <citation type="submission" date="2015-11" db="EMBL/GenBank/DDBJ databases">
        <authorList>
            <person name="Dugat-Bony E."/>
        </authorList>
    </citation>
    <scope>NUCLEOTIDE SEQUENCE [LARGE SCALE GENOMIC DNA]</scope>
    <source>
        <strain evidence="3">Mu292</strain>
    </source>
</reference>
<evidence type="ECO:0000256" key="1">
    <source>
        <dbReference type="SAM" id="MobiDB-lite"/>
    </source>
</evidence>
<gene>
    <name evidence="2" type="ORF">CVAR292_00915</name>
</gene>
<dbReference type="AlphaFoldDB" id="A0A0X2NJB3"/>
<feature type="compositionally biased region" description="Polar residues" evidence="1">
    <location>
        <begin position="21"/>
        <end position="32"/>
    </location>
</feature>